<sequence length="161" mass="17907">MHMEASEVQVDFVRKDRIGIAEAVFCLQKNVKQIEVILEESKKNGGSILLTRLSEEKYLTLRPETRGEMDYDPLSETGFHCLDASQKNQEPSKCVIIAAGTSDARVAREAMRTLEFNGIQAHIIFDVGVAGIWRLMGRIEEIRNYPVVIAVAGMDGALPTV</sequence>
<reference evidence="1" key="1">
    <citation type="submission" date="2018-05" db="EMBL/GenBank/DDBJ databases">
        <authorList>
            <person name="Lanie J.A."/>
            <person name="Ng W.-L."/>
            <person name="Kazmierczak K.M."/>
            <person name="Andrzejewski T.M."/>
            <person name="Davidsen T.M."/>
            <person name="Wayne K.J."/>
            <person name="Tettelin H."/>
            <person name="Glass J.I."/>
            <person name="Rusch D."/>
            <person name="Podicherti R."/>
            <person name="Tsui H.-C.T."/>
            <person name="Winkler M.E."/>
        </authorList>
    </citation>
    <scope>NUCLEOTIDE SEQUENCE</scope>
</reference>
<name>A0A382X6H5_9ZZZZ</name>
<dbReference type="EMBL" id="UINC01164882">
    <property type="protein sequence ID" value="SVD65958.1"/>
    <property type="molecule type" value="Genomic_DNA"/>
</dbReference>
<dbReference type="Gene3D" id="3.40.50.1970">
    <property type="match status" value="1"/>
</dbReference>
<feature type="non-terminal residue" evidence="1">
    <location>
        <position position="161"/>
    </location>
</feature>
<dbReference type="InterPro" id="IPR039476">
    <property type="entry name" value="P2CMN_synthase_LarB"/>
</dbReference>
<proteinExistence type="predicted"/>
<dbReference type="PANTHER" id="PTHR43064:SF1">
    <property type="entry name" value="SLL1489 PROTEIN"/>
    <property type="match status" value="1"/>
</dbReference>
<accession>A0A382X6H5</accession>
<gene>
    <name evidence="1" type="ORF">METZ01_LOCUS418812</name>
</gene>
<dbReference type="AlphaFoldDB" id="A0A382X6H5"/>
<evidence type="ECO:0008006" key="2">
    <source>
        <dbReference type="Google" id="ProtNLM"/>
    </source>
</evidence>
<dbReference type="PANTHER" id="PTHR43064">
    <property type="entry name" value="PHOSPHORIBOSYLAMINOIMIDAZOLE CARBOXYLASE-RELATED"/>
    <property type="match status" value="1"/>
</dbReference>
<protein>
    <recommendedName>
        <fullName evidence="2">PurE domain-containing protein</fullName>
    </recommendedName>
</protein>
<organism evidence="1">
    <name type="scientific">marine metagenome</name>
    <dbReference type="NCBI Taxonomy" id="408172"/>
    <lineage>
        <taxon>unclassified sequences</taxon>
        <taxon>metagenomes</taxon>
        <taxon>ecological metagenomes</taxon>
    </lineage>
</organism>
<evidence type="ECO:0000313" key="1">
    <source>
        <dbReference type="EMBL" id="SVD65958.1"/>
    </source>
</evidence>
<dbReference type="SUPFAM" id="SSF52255">
    <property type="entry name" value="N5-CAIR mutase (phosphoribosylaminoimidazole carboxylase, PurE)"/>
    <property type="match status" value="1"/>
</dbReference>
<dbReference type="GO" id="GO:0016787">
    <property type="term" value="F:hydrolase activity"/>
    <property type="evidence" value="ECO:0007669"/>
    <property type="project" value="InterPro"/>
</dbReference>